<keyword evidence="3" id="KW-1185">Reference proteome</keyword>
<name>A0A3M0L6A7_HIRRU</name>
<reference evidence="2 3" key="1">
    <citation type="submission" date="2018-07" db="EMBL/GenBank/DDBJ databases">
        <title>A high quality draft genome assembly of the barn swallow (H. rustica rustica).</title>
        <authorList>
            <person name="Formenti G."/>
            <person name="Chiara M."/>
            <person name="Poveda L."/>
            <person name="Francoijs K.-J."/>
            <person name="Bonisoli-Alquati A."/>
            <person name="Canova L."/>
            <person name="Gianfranceschi L."/>
            <person name="Horner D.S."/>
            <person name="Saino N."/>
        </authorList>
    </citation>
    <scope>NUCLEOTIDE SEQUENCE [LARGE SCALE GENOMIC DNA]</scope>
    <source>
        <strain evidence="2">Chelidonia</strain>
        <tissue evidence="2">Blood</tissue>
    </source>
</reference>
<evidence type="ECO:0000313" key="2">
    <source>
        <dbReference type="EMBL" id="RMC19494.1"/>
    </source>
</evidence>
<sequence length="248" mass="28053">MGWKDSPHLARTHPRRSQLKPEKSLWRPVLLDCPNSTSPEHLRVEKGQRSSGGGNLGSVKRGLRTMAEIPDLINNPQEFLGADSLPQFPCLLAADAVVLCGCHQQNKRFPEERCCGDILASRVPVEWKLVSGDMHRDHDVIFIINLLDCHQIKAVSAKIPYHEKNAFTFTFSWEGKIVFPAAVCFKSTAAFFLDMNTPAEVVTQAAWPDPLQAFENDQNYPEIVLKREECQDNEFFRAMLPCRSFALF</sequence>
<feature type="region of interest" description="Disordered" evidence="1">
    <location>
        <begin position="1"/>
        <end position="21"/>
    </location>
</feature>
<dbReference type="EMBL" id="QRBI01000095">
    <property type="protein sequence ID" value="RMC19494.1"/>
    <property type="molecule type" value="Genomic_DNA"/>
</dbReference>
<dbReference type="Proteomes" id="UP000269221">
    <property type="component" value="Unassembled WGS sequence"/>
</dbReference>
<evidence type="ECO:0000313" key="3">
    <source>
        <dbReference type="Proteomes" id="UP000269221"/>
    </source>
</evidence>
<organism evidence="2 3">
    <name type="scientific">Hirundo rustica rustica</name>
    <dbReference type="NCBI Taxonomy" id="333673"/>
    <lineage>
        <taxon>Eukaryota</taxon>
        <taxon>Metazoa</taxon>
        <taxon>Chordata</taxon>
        <taxon>Craniata</taxon>
        <taxon>Vertebrata</taxon>
        <taxon>Euteleostomi</taxon>
        <taxon>Archelosauria</taxon>
        <taxon>Archosauria</taxon>
        <taxon>Dinosauria</taxon>
        <taxon>Saurischia</taxon>
        <taxon>Theropoda</taxon>
        <taxon>Coelurosauria</taxon>
        <taxon>Aves</taxon>
        <taxon>Neognathae</taxon>
        <taxon>Neoaves</taxon>
        <taxon>Telluraves</taxon>
        <taxon>Australaves</taxon>
        <taxon>Passeriformes</taxon>
        <taxon>Sylvioidea</taxon>
        <taxon>Hirundinidae</taxon>
        <taxon>Hirundo</taxon>
    </lineage>
</organism>
<comment type="caution">
    <text evidence="2">The sequence shown here is derived from an EMBL/GenBank/DDBJ whole genome shotgun (WGS) entry which is preliminary data.</text>
</comment>
<feature type="region of interest" description="Disordered" evidence="1">
    <location>
        <begin position="37"/>
        <end position="59"/>
    </location>
</feature>
<evidence type="ECO:0000256" key="1">
    <source>
        <dbReference type="SAM" id="MobiDB-lite"/>
    </source>
</evidence>
<protein>
    <submittedName>
        <fullName evidence="2">Uncharacterized protein</fullName>
    </submittedName>
</protein>
<gene>
    <name evidence="2" type="ORF">DUI87_04106</name>
</gene>
<accession>A0A3M0L6A7</accession>
<proteinExistence type="predicted"/>
<dbReference type="AlphaFoldDB" id="A0A3M0L6A7"/>